<dbReference type="GO" id="GO:0022627">
    <property type="term" value="C:cytosolic small ribosomal subunit"/>
    <property type="evidence" value="ECO:0007669"/>
    <property type="project" value="TreeGrafter"/>
</dbReference>
<dbReference type="CDD" id="cd04465">
    <property type="entry name" value="S1_RPS1_repeat_ec2_hs2"/>
    <property type="match status" value="1"/>
</dbReference>
<dbReference type="Gene3D" id="2.40.50.140">
    <property type="entry name" value="Nucleic acid-binding proteins"/>
    <property type="match status" value="4"/>
</dbReference>
<dbReference type="InterPro" id="IPR003029">
    <property type="entry name" value="S1_domain"/>
</dbReference>
<dbReference type="Proteomes" id="UP000294641">
    <property type="component" value="Unassembled WGS sequence"/>
</dbReference>
<proteinExistence type="inferred from homology"/>
<dbReference type="PRINTS" id="PR00681">
    <property type="entry name" value="RIBOSOMALS1"/>
</dbReference>
<reference evidence="6 8" key="2">
    <citation type="submission" date="2019-03" db="EMBL/GenBank/DDBJ databases">
        <title>Genomic Encyclopedia of Type Strains, Phase IV (KMG-IV): sequencing the most valuable type-strain genomes for metagenomic binning, comparative biology and taxonomic classification.</title>
        <authorList>
            <person name="Goeker M."/>
        </authorList>
    </citation>
    <scope>NUCLEOTIDE SEQUENCE [LARGE SCALE GENOMIC DNA]</scope>
    <source>
        <strain evidence="6 8">DSM 20580</strain>
    </source>
</reference>
<dbReference type="SUPFAM" id="SSF50249">
    <property type="entry name" value="Nucleic acid-binding proteins"/>
    <property type="match status" value="4"/>
</dbReference>
<dbReference type="GO" id="GO:0003735">
    <property type="term" value="F:structural constituent of ribosome"/>
    <property type="evidence" value="ECO:0007669"/>
    <property type="project" value="TreeGrafter"/>
</dbReference>
<name>A0A8B4Q9B7_9BACL</name>
<dbReference type="PANTHER" id="PTHR10724:SF7">
    <property type="entry name" value="SMALL RIBOSOMAL SUBUNIT PROTEIN BS1C"/>
    <property type="match status" value="1"/>
</dbReference>
<keyword evidence="8" id="KW-1185">Reference proteome</keyword>
<dbReference type="GO" id="GO:0003729">
    <property type="term" value="F:mRNA binding"/>
    <property type="evidence" value="ECO:0007669"/>
    <property type="project" value="UniProtKB-ARBA"/>
</dbReference>
<accession>A0A8B4Q9B7</accession>
<dbReference type="Proteomes" id="UP000254330">
    <property type="component" value="Unassembled WGS sequence"/>
</dbReference>
<dbReference type="InterPro" id="IPR012340">
    <property type="entry name" value="NA-bd_OB-fold"/>
</dbReference>
<feature type="domain" description="S1 motif" evidence="4">
    <location>
        <begin position="111"/>
        <end position="176"/>
    </location>
</feature>
<dbReference type="EMBL" id="UGNP01000001">
    <property type="protein sequence ID" value="STX09298.1"/>
    <property type="molecule type" value="Genomic_DNA"/>
</dbReference>
<dbReference type="NCBIfam" id="NF005208">
    <property type="entry name" value="PRK06676.1"/>
    <property type="match status" value="1"/>
</dbReference>
<keyword evidence="2 5" id="KW-0689">Ribosomal protein</keyword>
<dbReference type="FunFam" id="2.40.50.140:FF:000051">
    <property type="entry name" value="RNA-binding transcriptional accessory protein"/>
    <property type="match status" value="2"/>
</dbReference>
<feature type="domain" description="S1 motif" evidence="4">
    <location>
        <begin position="16"/>
        <end position="93"/>
    </location>
</feature>
<evidence type="ECO:0000313" key="6">
    <source>
        <dbReference type="EMBL" id="TDR39849.1"/>
    </source>
</evidence>
<reference evidence="5 7" key="1">
    <citation type="submission" date="2018-06" db="EMBL/GenBank/DDBJ databases">
        <authorList>
            <consortium name="Pathogen Informatics"/>
            <person name="Doyle S."/>
        </authorList>
    </citation>
    <scope>NUCLEOTIDE SEQUENCE [LARGE SCALE GENOMIC DNA]</scope>
    <source>
        <strain evidence="5 7">NCTC10597</strain>
    </source>
</reference>
<dbReference type="PROSITE" id="PS50126">
    <property type="entry name" value="S1"/>
    <property type="match status" value="4"/>
</dbReference>
<dbReference type="Pfam" id="PF00575">
    <property type="entry name" value="S1"/>
    <property type="match status" value="4"/>
</dbReference>
<evidence type="ECO:0000313" key="8">
    <source>
        <dbReference type="Proteomes" id="UP000294641"/>
    </source>
</evidence>
<dbReference type="RefSeq" id="WP_109348651.1">
    <property type="nucleotide sequence ID" value="NZ_BJUE01000014.1"/>
</dbReference>
<dbReference type="CDD" id="cd05687">
    <property type="entry name" value="S1_RPS1_repeat_ec1_hs1"/>
    <property type="match status" value="1"/>
</dbReference>
<dbReference type="InterPro" id="IPR050437">
    <property type="entry name" value="Ribos_protein_bS1-like"/>
</dbReference>
<feature type="domain" description="S1 motif" evidence="4">
    <location>
        <begin position="282"/>
        <end position="351"/>
    </location>
</feature>
<gene>
    <name evidence="5" type="primary">ypfD</name>
    <name evidence="6" type="ORF">DFR61_11066</name>
    <name evidence="5" type="ORF">NCTC10597_00970</name>
</gene>
<organism evidence="5 7">
    <name type="scientific">Kurthia zopfii</name>
    <dbReference type="NCBI Taxonomy" id="1650"/>
    <lineage>
        <taxon>Bacteria</taxon>
        <taxon>Bacillati</taxon>
        <taxon>Bacillota</taxon>
        <taxon>Bacilli</taxon>
        <taxon>Bacillales</taxon>
        <taxon>Caryophanaceae</taxon>
        <taxon>Kurthia</taxon>
    </lineage>
</organism>
<comment type="similarity">
    <text evidence="1">Belongs to the bacterial ribosomal protein bS1 family.</text>
</comment>
<dbReference type="AlphaFoldDB" id="A0A8B4Q9B7"/>
<dbReference type="EMBL" id="SNZG01000010">
    <property type="protein sequence ID" value="TDR39849.1"/>
    <property type="molecule type" value="Genomic_DNA"/>
</dbReference>
<evidence type="ECO:0000313" key="5">
    <source>
        <dbReference type="EMBL" id="STX09298.1"/>
    </source>
</evidence>
<evidence type="ECO:0000256" key="3">
    <source>
        <dbReference type="ARBA" id="ARBA00023274"/>
    </source>
</evidence>
<dbReference type="InterPro" id="IPR035104">
    <property type="entry name" value="Ribosomal_protein_S1-like"/>
</dbReference>
<evidence type="ECO:0000259" key="4">
    <source>
        <dbReference type="PROSITE" id="PS50126"/>
    </source>
</evidence>
<dbReference type="GO" id="GO:0006412">
    <property type="term" value="P:translation"/>
    <property type="evidence" value="ECO:0007669"/>
    <property type="project" value="TreeGrafter"/>
</dbReference>
<sequence length="391" mass="43134">MSEEMNVNELPEVQEGTIVKVTVESVEDNRVIVSIPNAKYDGIIPISELSSLHVEKASDVVSIGDEFEAMVTKVEESSVESEEKTGNYVLSKRKVDATIAWKKLEQQFEDGEVIEAEVKDVVKGGLVVDLGVRGFVPASLVEDHFVESFEDYKGKTISFKIVEMDQEKNRLILSHRAVVQDQKEQQKGEVIQTIKVGSVMEGTVQRLAAFGAFVDLGGIDGLVHISQVAYEHVEKIEDVLKEGQKVNVKVLAVDPDEGRVSLSIKETLGDPWSVVHEKAPKGTVLTGTVRRLVTFGAFVEILPGIEGLVHISQIAHKHINTPHEVLQEGQEVEVKVLEVNESDKRIALSIKALIADEGAPEEVTDYELPEQETGFSFGDILGEKLKDFNKE</sequence>
<evidence type="ECO:0000256" key="2">
    <source>
        <dbReference type="ARBA" id="ARBA00022980"/>
    </source>
</evidence>
<protein>
    <submittedName>
        <fullName evidence="5">30S ribosomal protein S1 homolog</fullName>
    </submittedName>
    <submittedName>
        <fullName evidence="6">Small subunit ribosomal protein S1</fullName>
    </submittedName>
</protein>
<evidence type="ECO:0000256" key="1">
    <source>
        <dbReference type="ARBA" id="ARBA00006767"/>
    </source>
</evidence>
<dbReference type="SMART" id="SM00316">
    <property type="entry name" value="S1"/>
    <property type="match status" value="4"/>
</dbReference>
<keyword evidence="3" id="KW-0687">Ribonucleoprotein</keyword>
<dbReference type="PANTHER" id="PTHR10724">
    <property type="entry name" value="30S RIBOSOMAL PROTEIN S1"/>
    <property type="match status" value="1"/>
</dbReference>
<comment type="caution">
    <text evidence="5">The sequence shown here is derived from an EMBL/GenBank/DDBJ whole genome shotgun (WGS) entry which is preliminary data.</text>
</comment>
<evidence type="ECO:0000313" key="7">
    <source>
        <dbReference type="Proteomes" id="UP000254330"/>
    </source>
</evidence>
<feature type="domain" description="S1 motif" evidence="4">
    <location>
        <begin position="197"/>
        <end position="265"/>
    </location>
</feature>
<dbReference type="OrthoDB" id="9804077at2"/>